<dbReference type="InterPro" id="IPR015815">
    <property type="entry name" value="HIBADH-related"/>
</dbReference>
<dbReference type="GO" id="GO:0051287">
    <property type="term" value="F:NAD binding"/>
    <property type="evidence" value="ECO:0007669"/>
    <property type="project" value="InterPro"/>
</dbReference>
<dbReference type="OrthoDB" id="3185659at2"/>
<feature type="domain" description="3-hydroxyisobutyrate dehydrogenase-like NAD-binding" evidence="6">
    <location>
        <begin position="163"/>
        <end position="282"/>
    </location>
</feature>
<dbReference type="GO" id="GO:0016491">
    <property type="term" value="F:oxidoreductase activity"/>
    <property type="evidence" value="ECO:0007669"/>
    <property type="project" value="UniProtKB-KW"/>
</dbReference>
<dbReference type="AlphaFoldDB" id="A0A4R4RLM2"/>
<evidence type="ECO:0000313" key="8">
    <source>
        <dbReference type="Proteomes" id="UP000295621"/>
    </source>
</evidence>
<dbReference type="EMBL" id="SMKL01000032">
    <property type="protein sequence ID" value="TDC50314.1"/>
    <property type="molecule type" value="Genomic_DNA"/>
</dbReference>
<dbReference type="PANTHER" id="PTHR43060">
    <property type="entry name" value="3-HYDROXYISOBUTYRATE DEHYDROGENASE-LIKE 1, MITOCHONDRIAL-RELATED"/>
    <property type="match status" value="1"/>
</dbReference>
<dbReference type="RefSeq" id="WP_131984026.1">
    <property type="nucleotide sequence ID" value="NZ_SMKL01000032.1"/>
</dbReference>
<evidence type="ECO:0000259" key="6">
    <source>
        <dbReference type="Pfam" id="PF14833"/>
    </source>
</evidence>
<reference evidence="7 8" key="1">
    <citation type="submission" date="2019-02" db="EMBL/GenBank/DDBJ databases">
        <title>Draft genome sequences of novel Actinobacteria.</title>
        <authorList>
            <person name="Sahin N."/>
            <person name="Ay H."/>
            <person name="Saygin H."/>
        </authorList>
    </citation>
    <scope>NUCLEOTIDE SEQUENCE [LARGE SCALE GENOMIC DNA]</scope>
    <source>
        <strain evidence="7 8">KC603</strain>
    </source>
</reference>
<proteinExistence type="inferred from homology"/>
<keyword evidence="2" id="KW-0560">Oxidoreductase</keyword>
<dbReference type="GO" id="GO:0050661">
    <property type="term" value="F:NADP binding"/>
    <property type="evidence" value="ECO:0007669"/>
    <property type="project" value="InterPro"/>
</dbReference>
<evidence type="ECO:0000256" key="4">
    <source>
        <dbReference type="PIRSR" id="PIRSR000103-1"/>
    </source>
</evidence>
<organism evidence="7 8">
    <name type="scientific">Jiangella ureilytica</name>
    <dbReference type="NCBI Taxonomy" id="2530374"/>
    <lineage>
        <taxon>Bacteria</taxon>
        <taxon>Bacillati</taxon>
        <taxon>Actinomycetota</taxon>
        <taxon>Actinomycetes</taxon>
        <taxon>Jiangellales</taxon>
        <taxon>Jiangellaceae</taxon>
        <taxon>Jiangella</taxon>
    </lineage>
</organism>
<dbReference type="InterPro" id="IPR036291">
    <property type="entry name" value="NAD(P)-bd_dom_sf"/>
</dbReference>
<dbReference type="InterPro" id="IPR013328">
    <property type="entry name" value="6PGD_dom2"/>
</dbReference>
<sequence length="299" mass="30002">MRIAVVGIGLMGRPVAQRLVDAGHEVAVHSRRKESAEAVLAAGASWADSAAAAGDGADLAITVLPDPDTVEAAVLGPSGLLAAAAPPAVVADMSTSPPQLARRLAAAGSERGVAALDAPVSGGPMGAAAGTLTIMAGGSPEAFARARPAFEVLGTPVLIGGPGTGQSVKLVNQLLIGGIAGGIADAWALGEALGLDPEVVAGVVGRGLGTGPLLEFMWPRLIRGDLAPGFKVDHMIKDLALALAEGDEHGLDLAAGRSARERYRWLSGAGGGDLGTQALYRHAVRDRADAPTVEEDDRP</sequence>
<feature type="active site" evidence="4">
    <location>
        <position position="169"/>
    </location>
</feature>
<dbReference type="Gene3D" id="1.10.1040.10">
    <property type="entry name" value="N-(1-d-carboxylethyl)-l-norvaline Dehydrogenase, domain 2"/>
    <property type="match status" value="1"/>
</dbReference>
<dbReference type="Pfam" id="PF03446">
    <property type="entry name" value="NAD_binding_2"/>
    <property type="match status" value="1"/>
</dbReference>
<gene>
    <name evidence="7" type="ORF">E1212_15575</name>
</gene>
<accession>A0A4R4RLM2</accession>
<dbReference type="PIRSF" id="PIRSF000103">
    <property type="entry name" value="HIBADH"/>
    <property type="match status" value="1"/>
</dbReference>
<dbReference type="InterPro" id="IPR006115">
    <property type="entry name" value="6PGDH_NADP-bd"/>
</dbReference>
<keyword evidence="8" id="KW-1185">Reference proteome</keyword>
<name>A0A4R4RLM2_9ACTN</name>
<dbReference type="PANTHER" id="PTHR43060:SF15">
    <property type="entry name" value="3-HYDROXYISOBUTYRATE DEHYDROGENASE-LIKE 1, MITOCHONDRIAL-RELATED"/>
    <property type="match status" value="1"/>
</dbReference>
<keyword evidence="3" id="KW-0520">NAD</keyword>
<dbReference type="Proteomes" id="UP000295621">
    <property type="component" value="Unassembled WGS sequence"/>
</dbReference>
<evidence type="ECO:0000256" key="1">
    <source>
        <dbReference type="ARBA" id="ARBA00009080"/>
    </source>
</evidence>
<evidence type="ECO:0000256" key="3">
    <source>
        <dbReference type="ARBA" id="ARBA00023027"/>
    </source>
</evidence>
<protein>
    <submittedName>
        <fullName evidence="7">NAD(P)-dependent oxidoreductase</fullName>
    </submittedName>
</protein>
<evidence type="ECO:0000313" key="7">
    <source>
        <dbReference type="EMBL" id="TDC50314.1"/>
    </source>
</evidence>
<evidence type="ECO:0000259" key="5">
    <source>
        <dbReference type="Pfam" id="PF03446"/>
    </source>
</evidence>
<dbReference type="SUPFAM" id="SSF48179">
    <property type="entry name" value="6-phosphogluconate dehydrogenase C-terminal domain-like"/>
    <property type="match status" value="1"/>
</dbReference>
<dbReference type="Pfam" id="PF14833">
    <property type="entry name" value="NAD_binding_11"/>
    <property type="match status" value="1"/>
</dbReference>
<feature type="domain" description="6-phosphogluconate dehydrogenase NADP-binding" evidence="5">
    <location>
        <begin position="2"/>
        <end position="158"/>
    </location>
</feature>
<evidence type="ECO:0000256" key="2">
    <source>
        <dbReference type="ARBA" id="ARBA00023002"/>
    </source>
</evidence>
<comment type="similarity">
    <text evidence="1">Belongs to the HIBADH-related family.</text>
</comment>
<dbReference type="InterPro" id="IPR029154">
    <property type="entry name" value="HIBADH-like_NADP-bd"/>
</dbReference>
<comment type="caution">
    <text evidence="7">The sequence shown here is derived from an EMBL/GenBank/DDBJ whole genome shotgun (WGS) entry which is preliminary data.</text>
</comment>
<dbReference type="SUPFAM" id="SSF51735">
    <property type="entry name" value="NAD(P)-binding Rossmann-fold domains"/>
    <property type="match status" value="1"/>
</dbReference>
<dbReference type="InterPro" id="IPR008927">
    <property type="entry name" value="6-PGluconate_DH-like_C_sf"/>
</dbReference>
<dbReference type="Gene3D" id="3.40.50.720">
    <property type="entry name" value="NAD(P)-binding Rossmann-like Domain"/>
    <property type="match status" value="1"/>
</dbReference>